<feature type="domain" description="Histidine kinase" evidence="11">
    <location>
        <begin position="522"/>
        <end position="734"/>
    </location>
</feature>
<feature type="domain" description="HAMP" evidence="13">
    <location>
        <begin position="320"/>
        <end position="372"/>
    </location>
</feature>
<evidence type="ECO:0000313" key="14">
    <source>
        <dbReference type="EMBL" id="EFI35652.1"/>
    </source>
</evidence>
<feature type="transmembrane region" description="Helical" evidence="10">
    <location>
        <begin position="295"/>
        <end position="316"/>
    </location>
</feature>
<dbReference type="RefSeq" id="WP_008868781.1">
    <property type="nucleotide sequence ID" value="NZ_ACJN02000001.1"/>
</dbReference>
<dbReference type="InterPro" id="IPR017232">
    <property type="entry name" value="NtrY"/>
</dbReference>
<evidence type="ECO:0000256" key="1">
    <source>
        <dbReference type="ARBA" id="ARBA00000085"/>
    </source>
</evidence>
<dbReference type="Proteomes" id="UP000005496">
    <property type="component" value="Unassembled WGS sequence"/>
</dbReference>
<dbReference type="GO" id="GO:0016020">
    <property type="term" value="C:membrane"/>
    <property type="evidence" value="ECO:0007669"/>
    <property type="project" value="UniProtKB-SubCell"/>
</dbReference>
<dbReference type="NCBIfam" id="TIGR00229">
    <property type="entry name" value="sensory_box"/>
    <property type="match status" value="1"/>
</dbReference>
<dbReference type="Pfam" id="PF00672">
    <property type="entry name" value="HAMP"/>
    <property type="match status" value="1"/>
</dbReference>
<dbReference type="InterPro" id="IPR035965">
    <property type="entry name" value="PAS-like_dom_sf"/>
</dbReference>
<keyword evidence="10" id="KW-0812">Transmembrane</keyword>
<evidence type="ECO:0000256" key="8">
    <source>
        <dbReference type="ARBA" id="ARBA00022840"/>
    </source>
</evidence>
<keyword evidence="7 14" id="KW-0418">Kinase</keyword>
<sequence length="741" mass="84041">MNQNTIEVAGPDPREKRRRLREVYIALAAVGLMGLLTWIELHFFGVESYLFLAFFNVNLILLLLVLFLVVRNVFKLVIERRRKVLGSKLRTRLVMTFIALSIVPTVLMFFIAVRFVHTSVDYWFQEQVGQSMQQALEVGQVFYASVKQGLEVRSEIALDQIRSQQYLWGGPGMSNFLENKKEIEHDLSLMGIISPSLSEQNWFADEEWETYWPEIRQSVPWDELLESPEYWTGMWPSEESGDLVVGIMPVDEARTGFLVMGQTLEPGLLSRLDGIVQGIEEYRKLETIKNPMKTALYTILGVITLLIIFGSTWFGFKLSREISAPVQALAEGTERIARGDLSVRLQDQSDDELGLLVQSFNKMARDLEKSQNSLTRANMRLASQNQELESRGRYMHAVLDNITAGVISVDHEGRITTVNKAAEYILGIDSRKVLGQYPLDLVGGEYGSLIHEVLNQLHDLPESQWQRQLDLEVKGRIVKILVNAVILRGEQGDDYGIVAVFEDITELEKMQRLAAWREVARRIAHEIKNPLTPIKLSAQRLEKKFSSSVRDPSFEQSTQLIIRQVENLQQMVREFSTFAKLPEVRPRTDSLDSLVQEVVSMFEQSHRQIGWELTIASNIPQFSFDRDAMKRVLLNIFLNAAEAIDKTGDGKVSIDLDYDAQLNRVFVQVADNGPGLSSEERARLFEPYYSSKKEGTGLGLAIAKSIVSDHGGYVRVKSNQPRGTVFVVELPVRNPESVSIA</sequence>
<dbReference type="PROSITE" id="PS50109">
    <property type="entry name" value="HIS_KIN"/>
    <property type="match status" value="1"/>
</dbReference>
<dbReference type="PRINTS" id="PR00344">
    <property type="entry name" value="BCTRLSENSOR"/>
</dbReference>
<feature type="transmembrane region" description="Helical" evidence="10">
    <location>
        <begin position="23"/>
        <end position="43"/>
    </location>
</feature>
<evidence type="ECO:0000313" key="15">
    <source>
        <dbReference type="Proteomes" id="UP000005496"/>
    </source>
</evidence>
<dbReference type="InterPro" id="IPR036097">
    <property type="entry name" value="HisK_dim/P_sf"/>
</dbReference>
<dbReference type="Gene3D" id="6.10.340.10">
    <property type="match status" value="1"/>
</dbReference>
<evidence type="ECO:0000256" key="2">
    <source>
        <dbReference type="ARBA" id="ARBA00004370"/>
    </source>
</evidence>
<dbReference type="Gene3D" id="3.30.565.10">
    <property type="entry name" value="Histidine kinase-like ATPase, C-terminal domain"/>
    <property type="match status" value="1"/>
</dbReference>
<dbReference type="EMBL" id="ACJN02000001">
    <property type="protein sequence ID" value="EFI35652.1"/>
    <property type="molecule type" value="Genomic_DNA"/>
</dbReference>
<protein>
    <recommendedName>
        <fullName evidence="3">histidine kinase</fullName>
        <ecNumber evidence="3">2.7.13.3</ecNumber>
    </recommendedName>
</protein>
<dbReference type="PIRSF" id="PIRSF037532">
    <property type="entry name" value="STHK_NtrY"/>
    <property type="match status" value="1"/>
</dbReference>
<keyword evidence="8" id="KW-0067">ATP-binding</keyword>
<gene>
    <name evidence="14" type="ORF">Dthio_PD3081</name>
</gene>
<dbReference type="GO" id="GO:0006355">
    <property type="term" value="P:regulation of DNA-templated transcription"/>
    <property type="evidence" value="ECO:0007669"/>
    <property type="project" value="InterPro"/>
</dbReference>
<dbReference type="Pfam" id="PF00989">
    <property type="entry name" value="PAS"/>
    <property type="match status" value="1"/>
</dbReference>
<dbReference type="InterPro" id="IPR003660">
    <property type="entry name" value="HAMP_dom"/>
</dbReference>
<dbReference type="AlphaFoldDB" id="D6SLU1"/>
<dbReference type="InterPro" id="IPR000014">
    <property type="entry name" value="PAS"/>
</dbReference>
<dbReference type="InterPro" id="IPR036890">
    <property type="entry name" value="HATPase_C_sf"/>
</dbReference>
<evidence type="ECO:0000259" key="12">
    <source>
        <dbReference type="PROSITE" id="PS50112"/>
    </source>
</evidence>
<dbReference type="SUPFAM" id="SSF55785">
    <property type="entry name" value="PYP-like sensor domain (PAS domain)"/>
    <property type="match status" value="1"/>
</dbReference>
<evidence type="ECO:0000256" key="9">
    <source>
        <dbReference type="ARBA" id="ARBA00023012"/>
    </source>
</evidence>
<dbReference type="InterPro" id="IPR003594">
    <property type="entry name" value="HATPase_dom"/>
</dbReference>
<dbReference type="PANTHER" id="PTHR43065">
    <property type="entry name" value="SENSOR HISTIDINE KINASE"/>
    <property type="match status" value="1"/>
</dbReference>
<keyword evidence="4" id="KW-0597">Phosphoprotein</keyword>
<feature type="transmembrane region" description="Helical" evidence="10">
    <location>
        <begin position="49"/>
        <end position="70"/>
    </location>
</feature>
<reference evidence="14" key="1">
    <citation type="submission" date="2010-05" db="EMBL/GenBank/DDBJ databases">
        <title>The draft genome of Desulfonatronospira thiodismutans ASO3-1.</title>
        <authorList>
            <consortium name="US DOE Joint Genome Institute (JGI-PGF)"/>
            <person name="Lucas S."/>
            <person name="Copeland A."/>
            <person name="Lapidus A."/>
            <person name="Cheng J.-F."/>
            <person name="Bruce D."/>
            <person name="Goodwin L."/>
            <person name="Pitluck S."/>
            <person name="Chertkov O."/>
            <person name="Brettin T."/>
            <person name="Detter J.C."/>
            <person name="Han C."/>
            <person name="Land M.L."/>
            <person name="Hauser L."/>
            <person name="Kyrpides N."/>
            <person name="Mikhailova N."/>
            <person name="Muyzer G."/>
            <person name="Woyke T."/>
        </authorList>
    </citation>
    <scope>NUCLEOTIDE SEQUENCE [LARGE SCALE GENOMIC DNA]</scope>
    <source>
        <strain evidence="14">ASO3-1</strain>
    </source>
</reference>
<proteinExistence type="predicted"/>
<dbReference type="InterPro" id="IPR005467">
    <property type="entry name" value="His_kinase_dom"/>
</dbReference>
<dbReference type="CDD" id="cd06225">
    <property type="entry name" value="HAMP"/>
    <property type="match status" value="1"/>
</dbReference>
<keyword evidence="9" id="KW-0902">Two-component regulatory system</keyword>
<evidence type="ECO:0000256" key="5">
    <source>
        <dbReference type="ARBA" id="ARBA00022679"/>
    </source>
</evidence>
<dbReference type="CDD" id="cd00130">
    <property type="entry name" value="PAS"/>
    <property type="match status" value="1"/>
</dbReference>
<feature type="transmembrane region" description="Helical" evidence="10">
    <location>
        <begin position="91"/>
        <end position="113"/>
    </location>
</feature>
<dbReference type="InterPro" id="IPR004358">
    <property type="entry name" value="Sig_transdc_His_kin-like_C"/>
</dbReference>
<dbReference type="GO" id="GO:0005524">
    <property type="term" value="F:ATP binding"/>
    <property type="evidence" value="ECO:0007669"/>
    <property type="project" value="UniProtKB-KW"/>
</dbReference>
<comment type="catalytic activity">
    <reaction evidence="1">
        <text>ATP + protein L-histidine = ADP + protein N-phospho-L-histidine.</text>
        <dbReference type="EC" id="2.7.13.3"/>
    </reaction>
</comment>
<keyword evidence="10" id="KW-1133">Transmembrane helix</keyword>
<dbReference type="GO" id="GO:0000155">
    <property type="term" value="F:phosphorelay sensor kinase activity"/>
    <property type="evidence" value="ECO:0007669"/>
    <property type="project" value="InterPro"/>
</dbReference>
<dbReference type="OrthoDB" id="9781147at2"/>
<name>D6SLU1_9BACT</name>
<evidence type="ECO:0000256" key="7">
    <source>
        <dbReference type="ARBA" id="ARBA00022777"/>
    </source>
</evidence>
<dbReference type="PROSITE" id="PS50112">
    <property type="entry name" value="PAS"/>
    <property type="match status" value="1"/>
</dbReference>
<dbReference type="Gene3D" id="3.30.450.20">
    <property type="entry name" value="PAS domain"/>
    <property type="match status" value="1"/>
</dbReference>
<dbReference type="SMART" id="SM00304">
    <property type="entry name" value="HAMP"/>
    <property type="match status" value="1"/>
</dbReference>
<organism evidence="14 15">
    <name type="scientific">Desulfonatronospira thiodismutans ASO3-1</name>
    <dbReference type="NCBI Taxonomy" id="555779"/>
    <lineage>
        <taxon>Bacteria</taxon>
        <taxon>Pseudomonadati</taxon>
        <taxon>Thermodesulfobacteriota</taxon>
        <taxon>Desulfovibrionia</taxon>
        <taxon>Desulfovibrionales</taxon>
        <taxon>Desulfonatronovibrionaceae</taxon>
        <taxon>Desulfonatronospira</taxon>
    </lineage>
</organism>
<evidence type="ECO:0000256" key="10">
    <source>
        <dbReference type="SAM" id="Phobius"/>
    </source>
</evidence>
<dbReference type="SMART" id="SM00387">
    <property type="entry name" value="HATPase_c"/>
    <property type="match status" value="1"/>
</dbReference>
<dbReference type="SUPFAM" id="SSF47384">
    <property type="entry name" value="Homodimeric domain of signal transducing histidine kinase"/>
    <property type="match status" value="1"/>
</dbReference>
<comment type="caution">
    <text evidence="14">The sequence shown here is derived from an EMBL/GenBank/DDBJ whole genome shotgun (WGS) entry which is preliminary data.</text>
</comment>
<dbReference type="SUPFAM" id="SSF55874">
    <property type="entry name" value="ATPase domain of HSP90 chaperone/DNA topoisomerase II/histidine kinase"/>
    <property type="match status" value="1"/>
</dbReference>
<dbReference type="SMART" id="SM00388">
    <property type="entry name" value="HisKA"/>
    <property type="match status" value="1"/>
</dbReference>
<dbReference type="eggNOG" id="COG5000">
    <property type="taxonomic scope" value="Bacteria"/>
</dbReference>
<comment type="subcellular location">
    <subcellularLocation>
        <location evidence="2">Membrane</location>
    </subcellularLocation>
</comment>
<evidence type="ECO:0000256" key="6">
    <source>
        <dbReference type="ARBA" id="ARBA00022741"/>
    </source>
</evidence>
<feature type="domain" description="PAS" evidence="12">
    <location>
        <begin position="391"/>
        <end position="456"/>
    </location>
</feature>
<dbReference type="InterPro" id="IPR013767">
    <property type="entry name" value="PAS_fold"/>
</dbReference>
<dbReference type="Pfam" id="PF00512">
    <property type="entry name" value="HisKA"/>
    <property type="match status" value="1"/>
</dbReference>
<dbReference type="PROSITE" id="PS50885">
    <property type="entry name" value="HAMP"/>
    <property type="match status" value="1"/>
</dbReference>
<dbReference type="InterPro" id="IPR003661">
    <property type="entry name" value="HisK_dim/P_dom"/>
</dbReference>
<keyword evidence="5" id="KW-0808">Transferase</keyword>
<dbReference type="Pfam" id="PF02518">
    <property type="entry name" value="HATPase_c"/>
    <property type="match status" value="1"/>
</dbReference>
<dbReference type="SMART" id="SM00091">
    <property type="entry name" value="PAS"/>
    <property type="match status" value="1"/>
</dbReference>
<evidence type="ECO:0000259" key="11">
    <source>
        <dbReference type="PROSITE" id="PS50109"/>
    </source>
</evidence>
<keyword evidence="6" id="KW-0547">Nucleotide-binding</keyword>
<keyword evidence="15" id="KW-1185">Reference proteome</keyword>
<evidence type="ECO:0000256" key="4">
    <source>
        <dbReference type="ARBA" id="ARBA00022553"/>
    </source>
</evidence>
<dbReference type="Gene3D" id="1.10.287.130">
    <property type="match status" value="1"/>
</dbReference>
<dbReference type="CDD" id="cd00082">
    <property type="entry name" value="HisKA"/>
    <property type="match status" value="1"/>
</dbReference>
<keyword evidence="10" id="KW-0472">Membrane</keyword>
<dbReference type="EC" id="2.7.13.3" evidence="3"/>
<evidence type="ECO:0000259" key="13">
    <source>
        <dbReference type="PROSITE" id="PS50885"/>
    </source>
</evidence>
<accession>D6SLU1</accession>
<dbReference type="CDD" id="cd00075">
    <property type="entry name" value="HATPase"/>
    <property type="match status" value="1"/>
</dbReference>
<evidence type="ECO:0000256" key="3">
    <source>
        <dbReference type="ARBA" id="ARBA00012438"/>
    </source>
</evidence>
<dbReference type="PANTHER" id="PTHR43065:SF42">
    <property type="entry name" value="TWO-COMPONENT SENSOR PPRA"/>
    <property type="match status" value="1"/>
</dbReference>
<dbReference type="SUPFAM" id="SSF158472">
    <property type="entry name" value="HAMP domain-like"/>
    <property type="match status" value="1"/>
</dbReference>